<keyword evidence="2" id="KW-1185">Reference proteome</keyword>
<protein>
    <submittedName>
        <fullName evidence="1">Uncharacterized protein</fullName>
    </submittedName>
</protein>
<organism evidence="1 2">
    <name type="scientific">Fusobacterium simiae</name>
    <dbReference type="NCBI Taxonomy" id="855"/>
    <lineage>
        <taxon>Bacteria</taxon>
        <taxon>Fusobacteriati</taxon>
        <taxon>Fusobacteriota</taxon>
        <taxon>Fusobacteriia</taxon>
        <taxon>Fusobacteriales</taxon>
        <taxon>Fusobacteriaceae</taxon>
        <taxon>Fusobacterium</taxon>
    </lineage>
</organism>
<reference evidence="1" key="1">
    <citation type="submission" date="2022-09" db="EMBL/GenBank/DDBJ databases">
        <authorList>
            <person name="Zoaiter M."/>
        </authorList>
    </citation>
    <scope>NUCLEOTIDE SEQUENCE</scope>
    <source>
        <strain evidence="1">DSM 19848</strain>
    </source>
</reference>
<dbReference type="EMBL" id="JAOXXL010000035">
    <property type="protein sequence ID" value="MCY7008937.1"/>
    <property type="molecule type" value="Genomic_DNA"/>
</dbReference>
<comment type="caution">
    <text evidence="1">The sequence shown here is derived from an EMBL/GenBank/DDBJ whole genome shotgun (WGS) entry which is preliminary data.</text>
</comment>
<gene>
    <name evidence="1" type="ORF">OCK72_09895</name>
</gene>
<evidence type="ECO:0000313" key="2">
    <source>
        <dbReference type="Proteomes" id="UP001062738"/>
    </source>
</evidence>
<name>A0ABT4DK10_FUSSI</name>
<dbReference type="Proteomes" id="UP001062738">
    <property type="component" value="Unassembled WGS sequence"/>
</dbReference>
<dbReference type="RefSeq" id="WP_265152678.1">
    <property type="nucleotide sequence ID" value="NZ_JAOXXL010000035.1"/>
</dbReference>
<accession>A0ABT4DK10</accession>
<sequence>MDIGILKLEDFNFIKIKNSDEVTMKLKDLKALILKHNNEIREILFAMEMERRSEELDKGLGEEHSLEEMKKMLEEIKRL</sequence>
<evidence type="ECO:0000313" key="1">
    <source>
        <dbReference type="EMBL" id="MCY7008937.1"/>
    </source>
</evidence>
<proteinExistence type="predicted"/>